<proteinExistence type="predicted"/>
<sequence>MPPESGAASADTDKVRASIAIVEDEFLVALQLEDILLEGGYHVVATAPDLPAAEAISQTVDVALVDLNLRDGLTGPEIARRLSTRFGTRIVYVTANPGQIGVPAETAMGVLHKPFSRKAIEATLEYALDQSLTVARPRELEPLERHPVFRSA</sequence>
<dbReference type="Gene3D" id="3.40.50.2300">
    <property type="match status" value="1"/>
</dbReference>
<evidence type="ECO:0000313" key="3">
    <source>
        <dbReference type="EMBL" id="MET1754733.1"/>
    </source>
</evidence>
<evidence type="ECO:0000256" key="1">
    <source>
        <dbReference type="PROSITE-ProRule" id="PRU00169"/>
    </source>
</evidence>
<keyword evidence="4" id="KW-1185">Reference proteome</keyword>
<dbReference type="RefSeq" id="WP_353983197.1">
    <property type="nucleotide sequence ID" value="NZ_JBEWLY010000008.1"/>
</dbReference>
<evidence type="ECO:0000313" key="4">
    <source>
        <dbReference type="Proteomes" id="UP001548713"/>
    </source>
</evidence>
<dbReference type="Pfam" id="PF00072">
    <property type="entry name" value="Response_reg"/>
    <property type="match status" value="1"/>
</dbReference>
<dbReference type="PROSITE" id="PS50110">
    <property type="entry name" value="RESPONSE_REGULATORY"/>
    <property type="match status" value="1"/>
</dbReference>
<dbReference type="Proteomes" id="UP001548713">
    <property type="component" value="Unassembled WGS sequence"/>
</dbReference>
<name>A0ABV2CYP9_9SPHN</name>
<organism evidence="3 4">
    <name type="scientific">Novosphingobium kalidii</name>
    <dbReference type="NCBI Taxonomy" id="3230299"/>
    <lineage>
        <taxon>Bacteria</taxon>
        <taxon>Pseudomonadati</taxon>
        <taxon>Pseudomonadota</taxon>
        <taxon>Alphaproteobacteria</taxon>
        <taxon>Sphingomonadales</taxon>
        <taxon>Sphingomonadaceae</taxon>
        <taxon>Novosphingobium</taxon>
    </lineage>
</organism>
<dbReference type="SUPFAM" id="SSF52172">
    <property type="entry name" value="CheY-like"/>
    <property type="match status" value="1"/>
</dbReference>
<dbReference type="EMBL" id="JBEWLY010000008">
    <property type="protein sequence ID" value="MET1754733.1"/>
    <property type="molecule type" value="Genomic_DNA"/>
</dbReference>
<dbReference type="SMART" id="SM00448">
    <property type="entry name" value="REC"/>
    <property type="match status" value="1"/>
</dbReference>
<evidence type="ECO:0000259" key="2">
    <source>
        <dbReference type="PROSITE" id="PS50110"/>
    </source>
</evidence>
<accession>A0ABV2CYP9</accession>
<dbReference type="InterPro" id="IPR001789">
    <property type="entry name" value="Sig_transdc_resp-reg_receiver"/>
</dbReference>
<gene>
    <name evidence="3" type="ORF">ABVV53_04570</name>
</gene>
<keyword evidence="1" id="KW-0597">Phosphoprotein</keyword>
<reference evidence="3 4" key="1">
    <citation type="submission" date="2024-07" db="EMBL/GenBank/DDBJ databases">
        <title>Novosphingobium kalidii RD2P27.</title>
        <authorList>
            <person name="Sun J.-Q."/>
        </authorList>
    </citation>
    <scope>NUCLEOTIDE SEQUENCE [LARGE SCALE GENOMIC DNA]</scope>
    <source>
        <strain evidence="3 4">RD2P27</strain>
    </source>
</reference>
<comment type="caution">
    <text evidence="3">The sequence shown here is derived from an EMBL/GenBank/DDBJ whole genome shotgun (WGS) entry which is preliminary data.</text>
</comment>
<feature type="modified residue" description="4-aspartylphosphate" evidence="1">
    <location>
        <position position="66"/>
    </location>
</feature>
<dbReference type="InterPro" id="IPR011006">
    <property type="entry name" value="CheY-like_superfamily"/>
</dbReference>
<feature type="domain" description="Response regulatory" evidence="2">
    <location>
        <begin position="18"/>
        <end position="128"/>
    </location>
</feature>
<protein>
    <submittedName>
        <fullName evidence="3">Response regulator</fullName>
    </submittedName>
</protein>